<evidence type="ECO:0000256" key="5">
    <source>
        <dbReference type="ARBA" id="ARBA00023295"/>
    </source>
</evidence>
<evidence type="ECO:0000256" key="4">
    <source>
        <dbReference type="ARBA" id="ARBA00023180"/>
    </source>
</evidence>
<dbReference type="AlphaFoldDB" id="A0A191XT38"/>
<feature type="signal peptide" evidence="7">
    <location>
        <begin position="1"/>
        <end position="22"/>
    </location>
</feature>
<evidence type="ECO:0000256" key="3">
    <source>
        <dbReference type="ARBA" id="ARBA00023157"/>
    </source>
</evidence>
<proteinExistence type="evidence at transcript level"/>
<dbReference type="EMBL" id="KT921975">
    <property type="protein sequence ID" value="ANJ43648.1"/>
    <property type="molecule type" value="mRNA"/>
</dbReference>
<evidence type="ECO:0000256" key="1">
    <source>
        <dbReference type="ARBA" id="ARBA00008834"/>
    </source>
</evidence>
<dbReference type="SUPFAM" id="SSF51126">
    <property type="entry name" value="Pectin lyase-like"/>
    <property type="match status" value="1"/>
</dbReference>
<dbReference type="GO" id="GO:0005975">
    <property type="term" value="P:carbohydrate metabolic process"/>
    <property type="evidence" value="ECO:0007669"/>
    <property type="project" value="InterPro"/>
</dbReference>
<dbReference type="PANTHER" id="PTHR31736:SF19">
    <property type="entry name" value="PECTIN LYASE SUPERFAMILY PROTEIN-RELATED"/>
    <property type="match status" value="1"/>
</dbReference>
<protein>
    <submittedName>
        <fullName evidence="8">Glycoside hydrolase family 28</fullName>
    </submittedName>
</protein>
<keyword evidence="7" id="KW-0732">Signal</keyword>
<comment type="similarity">
    <text evidence="1 6">Belongs to the glycosyl hydrolase 28 family.</text>
</comment>
<dbReference type="GO" id="GO:0046576">
    <property type="term" value="F:rhamnogalacturonan alpha-L-rhamnopyranosyl-(1-&gt;4)-alpha-D-galactopyranosyluronide lyase activity"/>
    <property type="evidence" value="ECO:0007669"/>
    <property type="project" value="UniProtKB-ARBA"/>
</dbReference>
<dbReference type="InterPro" id="IPR000743">
    <property type="entry name" value="Glyco_hydro_28"/>
</dbReference>
<dbReference type="PANTHER" id="PTHR31736">
    <property type="match status" value="1"/>
</dbReference>
<accession>A0A191XT38</accession>
<organism evidence="8">
    <name type="scientific">Ramulus artemis</name>
    <dbReference type="NCBI Taxonomy" id="1390046"/>
    <lineage>
        <taxon>Eukaryota</taxon>
        <taxon>Metazoa</taxon>
        <taxon>Ecdysozoa</taxon>
        <taxon>Arthropoda</taxon>
        <taxon>Hexapoda</taxon>
        <taxon>Insecta</taxon>
        <taxon>Pterygota</taxon>
        <taxon>Neoptera</taxon>
        <taxon>Polyneoptera</taxon>
        <taxon>Phasmatodea</taxon>
        <taxon>Verophasmatodea</taxon>
        <taxon>Anareolatae</taxon>
        <taxon>Phasmatidae</taxon>
        <taxon>Clitumninae</taxon>
        <taxon>Clitumnini</taxon>
        <taxon>Ramulus</taxon>
    </lineage>
</organism>
<dbReference type="GO" id="GO:0004650">
    <property type="term" value="F:polygalacturonase activity"/>
    <property type="evidence" value="ECO:0007669"/>
    <property type="project" value="InterPro"/>
</dbReference>
<dbReference type="InterPro" id="IPR011050">
    <property type="entry name" value="Pectin_lyase_fold/virulence"/>
</dbReference>
<feature type="chain" id="PRO_5008249645" evidence="7">
    <location>
        <begin position="23"/>
        <end position="416"/>
    </location>
</feature>
<keyword evidence="3" id="KW-1015">Disulfide bond</keyword>
<sequence>MQKLKVFSAAFVVFSLLHIGAAKDLRTVTEPKNPEICTSLNATSDDDTQTIQKALDSCTKGQAVALLSNSTFYAGPLTIPSGVSLLVEEHAILRAIPNPKLYDKGANKCGTYDDYGGECKAFISILKANGSGIYGKGTIDGQGGAYINSQNVTWWEVSSAARQHDKVPNNPPIIQINNSVDITLYQIVLRNAPLDHINSRKTTGLTVWKVTIYTPKASSSTDGIDMDGNQNVTIAHTKITTTSYTIVIRASEAPSRHISAYNLHLNRAYGTAIGTNTKHGVSNVNFSNITMTILTYGINIVTNSLNGGLVANISYNNICMYRVRHPVHLDMFSPNITGNLKPQFMNIFLNKVQVGNSGDFVFHGIEKSNPIEVELHNTRVSKGSSWSVKNAIVTGDWKDDLNGRTHCPHNVNNLLE</sequence>
<keyword evidence="5 6" id="KW-0326">Glycosidase</keyword>
<evidence type="ECO:0000256" key="2">
    <source>
        <dbReference type="ARBA" id="ARBA00022801"/>
    </source>
</evidence>
<reference evidence="8" key="1">
    <citation type="journal article" date="2016" name="Sci. Rep.">
        <title>Horizontal Gene Transfer of Pectinases from Bacteria Preceded the Diversification of Stick and Leaf Insects.</title>
        <authorList>
            <person name="Shelomi M."/>
            <person name="Danchin E.G."/>
            <person name="Heckel D."/>
            <person name="Wipfler B."/>
            <person name="Bradler S."/>
            <person name="Zhou X."/>
            <person name="Pauchet Y."/>
        </authorList>
    </citation>
    <scope>NUCLEOTIDE SEQUENCE</scope>
    <source>
        <strain evidence="8">RAR11</strain>
        <tissue evidence="8">Midgut</tissue>
    </source>
</reference>
<evidence type="ECO:0000256" key="6">
    <source>
        <dbReference type="RuleBase" id="RU361169"/>
    </source>
</evidence>
<evidence type="ECO:0000313" key="8">
    <source>
        <dbReference type="EMBL" id="ANJ43648.1"/>
    </source>
</evidence>
<keyword evidence="2 6" id="KW-0378">Hydrolase</keyword>
<dbReference type="Gene3D" id="2.160.20.10">
    <property type="entry name" value="Single-stranded right-handed beta-helix, Pectin lyase-like"/>
    <property type="match status" value="1"/>
</dbReference>
<evidence type="ECO:0000256" key="7">
    <source>
        <dbReference type="SAM" id="SignalP"/>
    </source>
</evidence>
<name>A0A191XT38_9NEOP</name>
<dbReference type="InterPro" id="IPR012334">
    <property type="entry name" value="Pectin_lyas_fold"/>
</dbReference>
<dbReference type="Pfam" id="PF00295">
    <property type="entry name" value="Glyco_hydro_28"/>
    <property type="match status" value="1"/>
</dbReference>
<keyword evidence="4" id="KW-0325">Glycoprotein</keyword>